<accession>A0A061ADA4</accession>
<organism evidence="1">
    <name type="scientific">Rhodotorula toruloides</name>
    <name type="common">Yeast</name>
    <name type="synonym">Rhodosporidium toruloides</name>
    <dbReference type="NCBI Taxonomy" id="5286"/>
    <lineage>
        <taxon>Eukaryota</taxon>
        <taxon>Fungi</taxon>
        <taxon>Dikarya</taxon>
        <taxon>Basidiomycota</taxon>
        <taxon>Pucciniomycotina</taxon>
        <taxon>Microbotryomycetes</taxon>
        <taxon>Sporidiobolales</taxon>
        <taxon>Sporidiobolaceae</taxon>
        <taxon>Rhodotorula</taxon>
    </lineage>
</organism>
<evidence type="ECO:0000313" key="1">
    <source>
        <dbReference type="EMBL" id="CDR35493.1"/>
    </source>
</evidence>
<gene>
    <name evidence="1" type="ORF">RHTO0S_01e00518g</name>
</gene>
<reference evidence="1" key="1">
    <citation type="journal article" date="2014" name="Genome Announc.">
        <title>Draft genome sequence of Rhodosporidium toruloides CECT1137, an oleaginous yeast of biotechnological interest.</title>
        <authorList>
            <person name="Morin N."/>
            <person name="Calcas X."/>
            <person name="Devillers H."/>
            <person name="Durrens P."/>
            <person name="Sherman D.J."/>
            <person name="Nicaud J.-M."/>
            <person name="Neuveglise C."/>
        </authorList>
    </citation>
    <scope>NUCLEOTIDE SEQUENCE</scope>
    <source>
        <strain evidence="1">CECT1137</strain>
    </source>
</reference>
<dbReference type="SUPFAM" id="SSF56219">
    <property type="entry name" value="DNase I-like"/>
    <property type="match status" value="1"/>
</dbReference>
<dbReference type="Gene3D" id="3.60.10.10">
    <property type="entry name" value="Endonuclease/exonuclease/phosphatase"/>
    <property type="match status" value="1"/>
</dbReference>
<proteinExistence type="predicted"/>
<name>A0A061ADA4_RHOTO</name>
<dbReference type="EMBL" id="LK052936">
    <property type="protein sequence ID" value="CDR35493.1"/>
    <property type="molecule type" value="Genomic_DNA"/>
</dbReference>
<dbReference type="AlphaFoldDB" id="A0A061ADA4"/>
<protein>
    <submittedName>
        <fullName evidence="1">RHTO0S01e00518g1_1</fullName>
    </submittedName>
</protein>
<sequence>MTPPPTSLPNSEPAPTRNVILLSTRLGPATTSQVAVESGDVVAVDVELASGEQARILLETTILPPLLAATPRSSLVLVAGNFNLSHPNWDESVDEPDDEAERAVRTFVAHNLTHFLPPNTPTYYPHTKSHPPKPLNLVLGSLRAEDRVVSCGIADDLESGSHHRPVRLVLALETVAYTPPPRRAFRRTDPELLERAFRDATAHLPTPPILTSADIDQRAAELTNALQIAISAATPFARARAG</sequence>
<dbReference type="InterPro" id="IPR036691">
    <property type="entry name" value="Endo/exonu/phosph_ase_sf"/>
</dbReference>
<dbReference type="OrthoDB" id="3261136at2759"/>